<dbReference type="Gene3D" id="3.40.50.150">
    <property type="entry name" value="Vaccinia Virus protein VP39"/>
    <property type="match status" value="2"/>
</dbReference>
<evidence type="ECO:0000259" key="6">
    <source>
        <dbReference type="PROSITE" id="PS50926"/>
    </source>
</evidence>
<feature type="domain" description="TRAM" evidence="6">
    <location>
        <begin position="26"/>
        <end position="86"/>
    </location>
</feature>
<dbReference type="GO" id="GO:0070041">
    <property type="term" value="F:rRNA (uridine-C5-)-methyltransferase activity"/>
    <property type="evidence" value="ECO:0007669"/>
    <property type="project" value="TreeGrafter"/>
</dbReference>
<dbReference type="InterPro" id="IPR029063">
    <property type="entry name" value="SAM-dependent_MTases_sf"/>
</dbReference>
<dbReference type="PROSITE" id="PS51687">
    <property type="entry name" value="SAM_MT_RNA_M5U"/>
    <property type="match status" value="1"/>
</dbReference>
<evidence type="ECO:0000313" key="7">
    <source>
        <dbReference type="EMBL" id="MBK6302003.1"/>
    </source>
</evidence>
<evidence type="ECO:0000256" key="4">
    <source>
        <dbReference type="PROSITE-ProRule" id="PRU01024"/>
    </source>
</evidence>
<dbReference type="CDD" id="cd02440">
    <property type="entry name" value="AdoMet_MTases"/>
    <property type="match status" value="1"/>
</dbReference>
<dbReference type="PANTHER" id="PTHR11061:SF30">
    <property type="entry name" value="TRNA (URACIL(54)-C(5))-METHYLTRANSFERASE"/>
    <property type="match status" value="1"/>
</dbReference>
<feature type="active site" description="Nucleophile" evidence="4">
    <location>
        <position position="384"/>
    </location>
</feature>
<dbReference type="GO" id="GO:0070475">
    <property type="term" value="P:rRNA base methylation"/>
    <property type="evidence" value="ECO:0007669"/>
    <property type="project" value="TreeGrafter"/>
</dbReference>
<dbReference type="AlphaFoldDB" id="A0A934X8B2"/>
<keyword evidence="1 4" id="KW-0489">Methyltransferase</keyword>
<feature type="binding site" evidence="4">
    <location>
        <position position="257"/>
    </location>
    <ligand>
        <name>S-adenosyl-L-methionine</name>
        <dbReference type="ChEBI" id="CHEBI:59789"/>
    </ligand>
</feature>
<accession>A0A934X8B2</accession>
<dbReference type="PANTHER" id="PTHR11061">
    <property type="entry name" value="RNA M5U METHYLTRANSFERASE"/>
    <property type="match status" value="1"/>
</dbReference>
<proteinExistence type="inferred from homology"/>
<organism evidence="7 8">
    <name type="scientific">Candidatus Phosphoribacter hodrii</name>
    <dbReference type="NCBI Taxonomy" id="2953743"/>
    <lineage>
        <taxon>Bacteria</taxon>
        <taxon>Bacillati</taxon>
        <taxon>Actinomycetota</taxon>
        <taxon>Actinomycetes</taxon>
        <taxon>Micrococcales</taxon>
        <taxon>Dermatophilaceae</taxon>
        <taxon>Candidatus Phosphoribacter</taxon>
    </lineage>
</organism>
<dbReference type="PROSITE" id="PS50926">
    <property type="entry name" value="TRAM"/>
    <property type="match status" value="1"/>
</dbReference>
<evidence type="ECO:0000256" key="5">
    <source>
        <dbReference type="SAM" id="MobiDB-lite"/>
    </source>
</evidence>
<gene>
    <name evidence="7" type="ORF">IPF40_13505</name>
</gene>
<reference evidence="7 8" key="1">
    <citation type="submission" date="2020-10" db="EMBL/GenBank/DDBJ databases">
        <title>Connecting structure to function with the recovery of over 1000 high-quality activated sludge metagenome-assembled genomes encoding full-length rRNA genes using long-read sequencing.</title>
        <authorList>
            <person name="Singleton C.M."/>
            <person name="Petriglieri F."/>
            <person name="Kristensen J.M."/>
            <person name="Kirkegaard R.H."/>
            <person name="Michaelsen T.Y."/>
            <person name="Andersen M.H."/>
            <person name="Karst S.M."/>
            <person name="Dueholm M.S."/>
            <person name="Nielsen P.H."/>
            <person name="Albertsen M."/>
        </authorList>
    </citation>
    <scope>NUCLEOTIDE SEQUENCE [LARGE SCALE GENOMIC DNA]</scope>
    <source>
        <strain evidence="7">AalE_18-Q3-R2-46_BAT3C.188</strain>
    </source>
</reference>
<dbReference type="Pfam" id="PF01938">
    <property type="entry name" value="TRAM"/>
    <property type="match status" value="1"/>
</dbReference>
<dbReference type="SUPFAM" id="SSF53335">
    <property type="entry name" value="S-adenosyl-L-methionine-dependent methyltransferases"/>
    <property type="match status" value="1"/>
</dbReference>
<protein>
    <submittedName>
        <fullName evidence="7">Class I SAM-dependent RNA methyltransferase</fullName>
    </submittedName>
</protein>
<dbReference type="InterPro" id="IPR012340">
    <property type="entry name" value="NA-bd_OB-fold"/>
</dbReference>
<keyword evidence="2 4" id="KW-0808">Transferase</keyword>
<name>A0A934X8B2_9MICO</name>
<evidence type="ECO:0000256" key="1">
    <source>
        <dbReference type="ARBA" id="ARBA00022603"/>
    </source>
</evidence>
<feature type="region of interest" description="Disordered" evidence="5">
    <location>
        <begin position="1"/>
        <end position="26"/>
    </location>
</feature>
<evidence type="ECO:0000313" key="8">
    <source>
        <dbReference type="Proteomes" id="UP000718281"/>
    </source>
</evidence>
<dbReference type="Gene3D" id="2.40.50.1070">
    <property type="match status" value="1"/>
</dbReference>
<dbReference type="InterPro" id="IPR010280">
    <property type="entry name" value="U5_MeTrfase_fam"/>
</dbReference>
<comment type="similarity">
    <text evidence="4">Belongs to the class I-like SAM-binding methyltransferase superfamily. RNA M5U methyltransferase family.</text>
</comment>
<dbReference type="InterPro" id="IPR002792">
    <property type="entry name" value="TRAM_dom"/>
</dbReference>
<dbReference type="SUPFAM" id="SSF50249">
    <property type="entry name" value="Nucleic acid-binding proteins"/>
    <property type="match status" value="1"/>
</dbReference>
<dbReference type="Pfam" id="PF05958">
    <property type="entry name" value="tRNA_U5-meth_tr"/>
    <property type="match status" value="1"/>
</dbReference>
<comment type="caution">
    <text evidence="7">The sequence shown here is derived from an EMBL/GenBank/DDBJ whole genome shotgun (WGS) entry which is preliminary data.</text>
</comment>
<evidence type="ECO:0000256" key="3">
    <source>
        <dbReference type="ARBA" id="ARBA00022691"/>
    </source>
</evidence>
<dbReference type="EMBL" id="JADIXZ010000006">
    <property type="protein sequence ID" value="MBK6302003.1"/>
    <property type="molecule type" value="Genomic_DNA"/>
</dbReference>
<evidence type="ECO:0000256" key="2">
    <source>
        <dbReference type="ARBA" id="ARBA00022679"/>
    </source>
</evidence>
<sequence>MSPVSRSSGRQRRYAGPRKPAGPRGESLVGEVFEVEVGPVAHGGFCVARHDGRVVFVRHTLPGERVRAKVTEGGSEDRFLRADAVEVLSPSADRVDPVCRHAGPGGCGGCDWQHVDLAAQRRLKGAVVAEQLWRLAGIDRSVEVLPVPGDVDGFGWRTRVEFAVDRAGRAGLRPTRSHAVLPIMQCPIADPRVLASGVLADDWSGAKAVDVVAPSGGGAVVVVPIPAAAGSVPEIRERVESASWTGEFDVSARGFWQVHPGAAATFVDRVLAELNPRPGERVLDLYAGVGLFAVPLADAVGPGGAVLAVEGDVLACELAVRNAGNRTWIEVVPDRVEEVLASTSPDAWSSADLVVLDPPRTGAGRAVIEAVARLQPRAVAYVACDPAALARDLGYAREAGYVLGGLTAYDAFPMTHHVECIAVLKPT</sequence>
<feature type="binding site" evidence="4">
    <location>
        <position position="286"/>
    </location>
    <ligand>
        <name>S-adenosyl-L-methionine</name>
        <dbReference type="ChEBI" id="CHEBI:59789"/>
    </ligand>
</feature>
<feature type="binding site" evidence="4">
    <location>
        <position position="357"/>
    </location>
    <ligand>
        <name>S-adenosyl-L-methionine</name>
        <dbReference type="ChEBI" id="CHEBI:59789"/>
    </ligand>
</feature>
<dbReference type="Proteomes" id="UP000718281">
    <property type="component" value="Unassembled WGS sequence"/>
</dbReference>
<keyword evidence="3 4" id="KW-0949">S-adenosyl-L-methionine</keyword>
<feature type="binding site" evidence="4">
    <location>
        <position position="310"/>
    </location>
    <ligand>
        <name>S-adenosyl-L-methionine</name>
        <dbReference type="ChEBI" id="CHEBI:59789"/>
    </ligand>
</feature>
<dbReference type="Gene3D" id="2.40.50.140">
    <property type="entry name" value="Nucleic acid-binding proteins"/>
    <property type="match status" value="1"/>
</dbReference>